<dbReference type="PANTHER" id="PTHR32071">
    <property type="entry name" value="TRANSCRIPTIONAL REGULATORY PROTEIN"/>
    <property type="match status" value="1"/>
</dbReference>
<keyword evidence="1" id="KW-0547">Nucleotide-binding</keyword>
<feature type="domain" description="Sigma-54 factor interaction" evidence="6">
    <location>
        <begin position="194"/>
        <end position="423"/>
    </location>
</feature>
<protein>
    <recommendedName>
        <fullName evidence="6">Sigma-54 factor interaction domain-containing protein</fullName>
    </recommendedName>
</protein>
<dbReference type="Pfam" id="PF25601">
    <property type="entry name" value="AAA_lid_14"/>
    <property type="match status" value="1"/>
</dbReference>
<dbReference type="EMBL" id="FWDO01000005">
    <property type="protein sequence ID" value="SLM18894.1"/>
    <property type="molecule type" value="Genomic_DNA"/>
</dbReference>
<dbReference type="InterPro" id="IPR025943">
    <property type="entry name" value="Sigma_54_int_dom_ATP-bd_2"/>
</dbReference>
<keyword evidence="5" id="KW-0804">Transcription</keyword>
<dbReference type="InterPro" id="IPR025662">
    <property type="entry name" value="Sigma_54_int_dom_ATP-bd_1"/>
</dbReference>
<dbReference type="Gene3D" id="1.10.8.60">
    <property type="match status" value="1"/>
</dbReference>
<dbReference type="InterPro" id="IPR003593">
    <property type="entry name" value="AAA+_ATPase"/>
</dbReference>
<dbReference type="AlphaFoldDB" id="A0A3P3XRV4"/>
<name>A0A3P3XRV4_9SPIR</name>
<dbReference type="InterPro" id="IPR002078">
    <property type="entry name" value="Sigma_54_int"/>
</dbReference>
<dbReference type="CDD" id="cd00009">
    <property type="entry name" value="AAA"/>
    <property type="match status" value="1"/>
</dbReference>
<dbReference type="SMART" id="SM00382">
    <property type="entry name" value="AAA"/>
    <property type="match status" value="1"/>
</dbReference>
<dbReference type="GO" id="GO:0003677">
    <property type="term" value="F:DNA binding"/>
    <property type="evidence" value="ECO:0007669"/>
    <property type="project" value="UniProtKB-KW"/>
</dbReference>
<reference evidence="7" key="1">
    <citation type="submission" date="2017-02" db="EMBL/GenBank/DDBJ databases">
        <authorList>
            <person name="Regsiter A."/>
            <person name="William W."/>
        </authorList>
    </citation>
    <scope>NUCLEOTIDE SEQUENCE</scope>
    <source>
        <strain evidence="7">BdmA 4</strain>
    </source>
</reference>
<evidence type="ECO:0000256" key="5">
    <source>
        <dbReference type="ARBA" id="ARBA00023163"/>
    </source>
</evidence>
<dbReference type="Gene3D" id="3.40.50.300">
    <property type="entry name" value="P-loop containing nucleotide triphosphate hydrolases"/>
    <property type="match status" value="1"/>
</dbReference>
<dbReference type="PROSITE" id="PS50045">
    <property type="entry name" value="SIGMA54_INTERACT_4"/>
    <property type="match status" value="1"/>
</dbReference>
<dbReference type="SUPFAM" id="SSF46689">
    <property type="entry name" value="Homeodomain-like"/>
    <property type="match status" value="1"/>
</dbReference>
<proteinExistence type="predicted"/>
<evidence type="ECO:0000259" key="6">
    <source>
        <dbReference type="PROSITE" id="PS50045"/>
    </source>
</evidence>
<dbReference type="PROSITE" id="PS00676">
    <property type="entry name" value="SIGMA54_INTERACT_2"/>
    <property type="match status" value="1"/>
</dbReference>
<keyword evidence="2" id="KW-0067">ATP-binding</keyword>
<dbReference type="InterPro" id="IPR058031">
    <property type="entry name" value="AAA_lid_NorR"/>
</dbReference>
<evidence type="ECO:0000256" key="3">
    <source>
        <dbReference type="ARBA" id="ARBA00023015"/>
    </source>
</evidence>
<dbReference type="InterPro" id="IPR027417">
    <property type="entry name" value="P-loop_NTPase"/>
</dbReference>
<dbReference type="PROSITE" id="PS00688">
    <property type="entry name" value="SIGMA54_INTERACT_3"/>
    <property type="match status" value="1"/>
</dbReference>
<sequence>MPSFTPSMSEIEIAVPNLLLGLSRALLRAEEPGDAIGDFLSELSDILHGQAYAACGRTSHDDILRYVAIGGKEITLFASVAELGQEVRLGSLPCGLALEADEFIQKKLNGSLLLEAPAKQQGIIVFVLSFLLPQNAEPDVAWVASSALKSATQIIEEFFALRVRLAEQMENDSGRPISAIPPDMDESPVSWRGIVGNSDVIREVFTMVKQVAGTDATVLLLGESGTGKELIARAIHQESSRAAKPFVAVNCAALPESVIESELFGHEKGAYTGAYEQRKGRFEQAHGGTLFLDEIGELSPGLQIKLLRFLQDHRFERVGGNTSIEANVRVIAATNRNLQEAVDQGSFRADLYYRLNVFPINVPPLRERGADILLLADHFVVKFNKENTKKIQRISTPALDLLMIYHWPGNVRELENCILRAAILSVDGVIHAYHLPPSLQSAVSTGTEPATGLDAAIARLEKELIIEALKLENGNVAATARRLVATERRIRYAVQRYKIDTKRFKIKL</sequence>
<dbReference type="Gene3D" id="1.10.10.60">
    <property type="entry name" value="Homeodomain-like"/>
    <property type="match status" value="1"/>
</dbReference>
<dbReference type="GO" id="GO:0005524">
    <property type="term" value="F:ATP binding"/>
    <property type="evidence" value="ECO:0007669"/>
    <property type="project" value="UniProtKB-KW"/>
</dbReference>
<dbReference type="InterPro" id="IPR009057">
    <property type="entry name" value="Homeodomain-like_sf"/>
</dbReference>
<evidence type="ECO:0000313" key="7">
    <source>
        <dbReference type="EMBL" id="SLM18894.1"/>
    </source>
</evidence>
<keyword evidence="4" id="KW-0238">DNA-binding</keyword>
<dbReference type="PROSITE" id="PS00675">
    <property type="entry name" value="SIGMA54_INTERACT_1"/>
    <property type="match status" value="1"/>
</dbReference>
<organism evidence="7">
    <name type="scientific">uncultured spirochete</name>
    <dbReference type="NCBI Taxonomy" id="156406"/>
    <lineage>
        <taxon>Bacteria</taxon>
        <taxon>Pseudomonadati</taxon>
        <taxon>Spirochaetota</taxon>
        <taxon>Spirochaetia</taxon>
        <taxon>Spirochaetales</taxon>
        <taxon>environmental samples</taxon>
    </lineage>
</organism>
<keyword evidence="3" id="KW-0805">Transcription regulation</keyword>
<dbReference type="Pfam" id="PF00158">
    <property type="entry name" value="Sigma54_activat"/>
    <property type="match status" value="1"/>
</dbReference>
<dbReference type="GO" id="GO:0006355">
    <property type="term" value="P:regulation of DNA-templated transcription"/>
    <property type="evidence" value="ECO:0007669"/>
    <property type="project" value="InterPro"/>
</dbReference>
<accession>A0A3P3XRV4</accession>
<dbReference type="InterPro" id="IPR025944">
    <property type="entry name" value="Sigma_54_int_dom_CS"/>
</dbReference>
<evidence type="ECO:0000256" key="1">
    <source>
        <dbReference type="ARBA" id="ARBA00022741"/>
    </source>
</evidence>
<dbReference type="SUPFAM" id="SSF52540">
    <property type="entry name" value="P-loop containing nucleoside triphosphate hydrolases"/>
    <property type="match status" value="1"/>
</dbReference>
<evidence type="ECO:0000256" key="2">
    <source>
        <dbReference type="ARBA" id="ARBA00022840"/>
    </source>
</evidence>
<gene>
    <name evidence="7" type="ORF">SPIRO4BDMA_50409</name>
</gene>
<evidence type="ECO:0000256" key="4">
    <source>
        <dbReference type="ARBA" id="ARBA00023125"/>
    </source>
</evidence>
<dbReference type="FunFam" id="3.40.50.300:FF:000006">
    <property type="entry name" value="DNA-binding transcriptional regulator NtrC"/>
    <property type="match status" value="1"/>
</dbReference>